<dbReference type="OrthoDB" id="557511at2"/>
<sequence length="226" mass="26221">MLKTDPTYTFPESNHPIVKSLFHHSDQELLTLYQNYPDQGKYFVAIFCRYGMIVQTLIQHSVRSPVQADYLFAQTWQHIFYELRGLDLREGADPTNENTTLQNWLINVTAISLNQAEIPPVESIRYSLQVAPPPLWCYVKQVLDQLEALLRLILLMSQTFHWSETRIAAYLQAEGETISSQEIKSLLQQGYHHLDNNLPEDIKAIYFNDDMKQVSTSINQFLKVSK</sequence>
<evidence type="ECO:0000313" key="2">
    <source>
        <dbReference type="Proteomes" id="UP000269154"/>
    </source>
</evidence>
<accession>A0A3N6N3V4</accession>
<dbReference type="Proteomes" id="UP000269154">
    <property type="component" value="Unassembled WGS sequence"/>
</dbReference>
<reference evidence="1 2" key="1">
    <citation type="journal article" date="2018" name="ACS Chem. Biol.">
        <title>Ketoreductase domain dysfunction expands chemodiversity: malyngamide biosynthesis in the cyanobacterium Okeania hirsuta.</title>
        <authorList>
            <person name="Moss N.A."/>
            <person name="Leao T."/>
            <person name="Rankin M."/>
            <person name="McCullough T.M."/>
            <person name="Qu P."/>
            <person name="Korobeynikov A."/>
            <person name="Smith J.L."/>
            <person name="Gerwick L."/>
            <person name="Gerwick W.H."/>
        </authorList>
    </citation>
    <scope>NUCLEOTIDE SEQUENCE [LARGE SCALE GENOMIC DNA]</scope>
    <source>
        <strain evidence="1 2">PAB10Feb10-1</strain>
    </source>
</reference>
<keyword evidence="2" id="KW-1185">Reference proteome</keyword>
<evidence type="ECO:0000313" key="1">
    <source>
        <dbReference type="EMBL" id="RQH40924.1"/>
    </source>
</evidence>
<gene>
    <name evidence="1" type="ORF">D5R40_15535</name>
</gene>
<protein>
    <submittedName>
        <fullName evidence="1">Sigma-70 family RNA polymerase sigma factor</fullName>
    </submittedName>
</protein>
<organism evidence="1 2">
    <name type="scientific">Okeania hirsuta</name>
    <dbReference type="NCBI Taxonomy" id="1458930"/>
    <lineage>
        <taxon>Bacteria</taxon>
        <taxon>Bacillati</taxon>
        <taxon>Cyanobacteriota</taxon>
        <taxon>Cyanophyceae</taxon>
        <taxon>Oscillatoriophycideae</taxon>
        <taxon>Oscillatoriales</taxon>
        <taxon>Microcoleaceae</taxon>
        <taxon>Okeania</taxon>
    </lineage>
</organism>
<dbReference type="RefSeq" id="WP_124147727.1">
    <property type="nucleotide sequence ID" value="NZ_CAWOKI010000309.1"/>
</dbReference>
<dbReference type="EMBL" id="RCBY01000081">
    <property type="protein sequence ID" value="RQH40924.1"/>
    <property type="molecule type" value="Genomic_DNA"/>
</dbReference>
<comment type="caution">
    <text evidence="1">The sequence shown here is derived from an EMBL/GenBank/DDBJ whole genome shotgun (WGS) entry which is preliminary data.</text>
</comment>
<name>A0A3N6N3V4_9CYAN</name>
<dbReference type="AlphaFoldDB" id="A0A3N6N3V4"/>
<proteinExistence type="predicted"/>